<dbReference type="GO" id="GO:0043565">
    <property type="term" value="F:sequence-specific DNA binding"/>
    <property type="evidence" value="ECO:0007669"/>
    <property type="project" value="TreeGrafter"/>
</dbReference>
<keyword evidence="2" id="KW-0805">Transcription regulation</keyword>
<dbReference type="Gene3D" id="3.40.190.290">
    <property type="match status" value="1"/>
</dbReference>
<dbReference type="PANTHER" id="PTHR30537">
    <property type="entry name" value="HTH-TYPE TRANSCRIPTIONAL REGULATOR"/>
    <property type="match status" value="1"/>
</dbReference>
<dbReference type="AlphaFoldDB" id="A6G6P3"/>
<proteinExistence type="inferred from homology"/>
<keyword evidence="7" id="KW-1185">Reference proteome</keyword>
<dbReference type="OrthoDB" id="5416547at2"/>
<keyword evidence="3" id="KW-0238">DNA-binding</keyword>
<evidence type="ECO:0000256" key="2">
    <source>
        <dbReference type="ARBA" id="ARBA00023015"/>
    </source>
</evidence>
<dbReference type="FunFam" id="1.10.10.10:FF:000001">
    <property type="entry name" value="LysR family transcriptional regulator"/>
    <property type="match status" value="1"/>
</dbReference>
<dbReference type="InterPro" id="IPR036388">
    <property type="entry name" value="WH-like_DNA-bd_sf"/>
</dbReference>
<dbReference type="Pfam" id="PF03466">
    <property type="entry name" value="LysR_substrate"/>
    <property type="match status" value="1"/>
</dbReference>
<keyword evidence="4" id="KW-0804">Transcription</keyword>
<dbReference type="InterPro" id="IPR000847">
    <property type="entry name" value="LysR_HTH_N"/>
</dbReference>
<dbReference type="InterPro" id="IPR005119">
    <property type="entry name" value="LysR_subst-bd"/>
</dbReference>
<dbReference type="GO" id="GO:0006351">
    <property type="term" value="P:DNA-templated transcription"/>
    <property type="evidence" value="ECO:0007669"/>
    <property type="project" value="TreeGrafter"/>
</dbReference>
<reference evidence="6 7" key="1">
    <citation type="submission" date="2007-06" db="EMBL/GenBank/DDBJ databases">
        <authorList>
            <person name="Shimkets L."/>
            <person name="Ferriera S."/>
            <person name="Johnson J."/>
            <person name="Kravitz S."/>
            <person name="Beeson K."/>
            <person name="Sutton G."/>
            <person name="Rogers Y.-H."/>
            <person name="Friedman R."/>
            <person name="Frazier M."/>
            <person name="Venter J.C."/>
        </authorList>
    </citation>
    <scope>NUCLEOTIDE SEQUENCE [LARGE SCALE GENOMIC DNA]</scope>
    <source>
        <strain evidence="6 7">SIR-1</strain>
    </source>
</reference>
<dbReference type="EMBL" id="ABCS01000030">
    <property type="protein sequence ID" value="EDM78520.1"/>
    <property type="molecule type" value="Genomic_DNA"/>
</dbReference>
<protein>
    <submittedName>
        <fullName evidence="6">Putative transcriptional regulator protein, LysR family</fullName>
    </submittedName>
</protein>
<dbReference type="CDD" id="cd08422">
    <property type="entry name" value="PBP2_CrgA_like"/>
    <property type="match status" value="1"/>
</dbReference>
<feature type="domain" description="HTH lysR-type" evidence="5">
    <location>
        <begin position="10"/>
        <end position="59"/>
    </location>
</feature>
<evidence type="ECO:0000256" key="1">
    <source>
        <dbReference type="ARBA" id="ARBA00009437"/>
    </source>
</evidence>
<dbReference type="STRING" id="391625.PPSIR1_33434"/>
<evidence type="ECO:0000256" key="3">
    <source>
        <dbReference type="ARBA" id="ARBA00023125"/>
    </source>
</evidence>
<evidence type="ECO:0000256" key="4">
    <source>
        <dbReference type="ARBA" id="ARBA00023163"/>
    </source>
</evidence>
<dbReference type="Proteomes" id="UP000005801">
    <property type="component" value="Unassembled WGS sequence"/>
</dbReference>
<dbReference type="PANTHER" id="PTHR30537:SF66">
    <property type="entry name" value="IRON-REGULATED VIRULENCE REGULATORY PROTEIN IRGB"/>
    <property type="match status" value="1"/>
</dbReference>
<accession>A6G6P3</accession>
<sequence>MRAADGFEEFITIVDAGSLTAAAEVLDLPRATLSRRLAKLEQRLGVRLLHRTTRRMTLTPAGQLLHQRARVLVEGARDVEAEVRRLDGVPRGLLRVSVPSTLAHEFFARWLTAFLQAYPEVSLEFVATSLHVDLVAEGFDLALRRGPIDDPSLITRSMSVDTSIAVASPAYLERAGTPTTPAELDAHNCIVGYRAGRQPERRWPLLAGGSVTVSGSLATNDIELRRAVALSGLGIALISAYSAHANLDQGELIHVLPEHVGARERVNLVYVEREFLDPKIRAFVDFFVTELGRERERASTD</sequence>
<gene>
    <name evidence="6" type="ORF">PPSIR1_33434</name>
</gene>
<dbReference type="RefSeq" id="WP_006972392.1">
    <property type="nucleotide sequence ID" value="NZ_ABCS01000030.1"/>
</dbReference>
<dbReference type="PROSITE" id="PS50931">
    <property type="entry name" value="HTH_LYSR"/>
    <property type="match status" value="1"/>
</dbReference>
<evidence type="ECO:0000313" key="6">
    <source>
        <dbReference type="EMBL" id="EDM78520.1"/>
    </source>
</evidence>
<dbReference type="SUPFAM" id="SSF46785">
    <property type="entry name" value="Winged helix' DNA-binding domain"/>
    <property type="match status" value="1"/>
</dbReference>
<dbReference type="Gene3D" id="1.10.10.10">
    <property type="entry name" value="Winged helix-like DNA-binding domain superfamily/Winged helix DNA-binding domain"/>
    <property type="match status" value="1"/>
</dbReference>
<organism evidence="6 7">
    <name type="scientific">Plesiocystis pacifica SIR-1</name>
    <dbReference type="NCBI Taxonomy" id="391625"/>
    <lineage>
        <taxon>Bacteria</taxon>
        <taxon>Pseudomonadati</taxon>
        <taxon>Myxococcota</taxon>
        <taxon>Polyangia</taxon>
        <taxon>Nannocystales</taxon>
        <taxon>Nannocystaceae</taxon>
        <taxon>Plesiocystis</taxon>
    </lineage>
</organism>
<dbReference type="eggNOG" id="COG0583">
    <property type="taxonomic scope" value="Bacteria"/>
</dbReference>
<comment type="similarity">
    <text evidence="1">Belongs to the LysR transcriptional regulatory family.</text>
</comment>
<name>A6G6P3_9BACT</name>
<comment type="caution">
    <text evidence="6">The sequence shown here is derived from an EMBL/GenBank/DDBJ whole genome shotgun (WGS) entry which is preliminary data.</text>
</comment>
<evidence type="ECO:0000259" key="5">
    <source>
        <dbReference type="PROSITE" id="PS50931"/>
    </source>
</evidence>
<dbReference type="InterPro" id="IPR036390">
    <property type="entry name" value="WH_DNA-bd_sf"/>
</dbReference>
<dbReference type="Pfam" id="PF00126">
    <property type="entry name" value="HTH_1"/>
    <property type="match status" value="1"/>
</dbReference>
<dbReference type="GO" id="GO:0003700">
    <property type="term" value="F:DNA-binding transcription factor activity"/>
    <property type="evidence" value="ECO:0007669"/>
    <property type="project" value="InterPro"/>
</dbReference>
<dbReference type="InterPro" id="IPR058163">
    <property type="entry name" value="LysR-type_TF_proteobact-type"/>
</dbReference>
<dbReference type="SUPFAM" id="SSF53850">
    <property type="entry name" value="Periplasmic binding protein-like II"/>
    <property type="match status" value="1"/>
</dbReference>
<evidence type="ECO:0000313" key="7">
    <source>
        <dbReference type="Proteomes" id="UP000005801"/>
    </source>
</evidence>